<accession>A0A0K2LCI1</accession>
<dbReference type="Proteomes" id="UP000061546">
    <property type="component" value="Chromosome"/>
</dbReference>
<organism evidence="4 5">
    <name type="scientific">Companilactobacillus heilongjiangensis</name>
    <dbReference type="NCBI Taxonomy" id="1074467"/>
    <lineage>
        <taxon>Bacteria</taxon>
        <taxon>Bacillati</taxon>
        <taxon>Bacillota</taxon>
        <taxon>Bacilli</taxon>
        <taxon>Lactobacillales</taxon>
        <taxon>Lactobacillaceae</taxon>
        <taxon>Companilactobacillus</taxon>
    </lineage>
</organism>
<dbReference type="GO" id="GO:0006006">
    <property type="term" value="P:glucose metabolic process"/>
    <property type="evidence" value="ECO:0007669"/>
    <property type="project" value="TreeGrafter"/>
</dbReference>
<dbReference type="Pfam" id="PF01263">
    <property type="entry name" value="Aldose_epim"/>
    <property type="match status" value="1"/>
</dbReference>
<protein>
    <submittedName>
        <fullName evidence="4">Aldose epimerase</fullName>
    </submittedName>
</protein>
<dbReference type="GO" id="GO:0030246">
    <property type="term" value="F:carbohydrate binding"/>
    <property type="evidence" value="ECO:0007669"/>
    <property type="project" value="InterPro"/>
</dbReference>
<reference evidence="4 5" key="1">
    <citation type="submission" date="2015-08" db="EMBL/GenBank/DDBJ databases">
        <title>Genomic sequence of Lactobacillus heilongjiangensis DSM 28069, isolated from Chinese traditional pickle.</title>
        <authorList>
            <person name="Jiang X."/>
            <person name="Zheng B."/>
            <person name="Cheng H."/>
        </authorList>
    </citation>
    <scope>NUCLEOTIDE SEQUENCE [LARGE SCALE GENOMIC DNA]</scope>
    <source>
        <strain evidence="4 5">DSM 28069</strain>
    </source>
</reference>
<dbReference type="InterPro" id="IPR014718">
    <property type="entry name" value="GH-type_carb-bd"/>
</dbReference>
<dbReference type="Gene3D" id="2.70.98.10">
    <property type="match status" value="1"/>
</dbReference>
<keyword evidence="5" id="KW-1185">Reference proteome</keyword>
<dbReference type="InterPro" id="IPR047215">
    <property type="entry name" value="Galactose_mutarotase-like"/>
</dbReference>
<dbReference type="KEGG" id="lhi:JP39_06330"/>
<dbReference type="CDD" id="cd09019">
    <property type="entry name" value="galactose_mutarotase_like"/>
    <property type="match status" value="1"/>
</dbReference>
<evidence type="ECO:0000313" key="4">
    <source>
        <dbReference type="EMBL" id="ALB29006.1"/>
    </source>
</evidence>
<dbReference type="STRING" id="1074467.JP39_06330"/>
<evidence type="ECO:0000256" key="1">
    <source>
        <dbReference type="ARBA" id="ARBA00006206"/>
    </source>
</evidence>
<dbReference type="InterPro" id="IPR008183">
    <property type="entry name" value="Aldose_1/G6P_1-epimerase"/>
</dbReference>
<dbReference type="GO" id="GO:0033499">
    <property type="term" value="P:galactose catabolic process via UDP-galactose, Leloir pathway"/>
    <property type="evidence" value="ECO:0007669"/>
    <property type="project" value="TreeGrafter"/>
</dbReference>
<evidence type="ECO:0000256" key="3">
    <source>
        <dbReference type="ARBA" id="ARBA00023277"/>
    </source>
</evidence>
<evidence type="ECO:0000313" key="5">
    <source>
        <dbReference type="Proteomes" id="UP000061546"/>
    </source>
</evidence>
<evidence type="ECO:0000256" key="2">
    <source>
        <dbReference type="ARBA" id="ARBA00023235"/>
    </source>
</evidence>
<comment type="similarity">
    <text evidence="1">Belongs to the aldose epimerase family.</text>
</comment>
<sequence>MVVVKTKFGETGGQEVSLYKITNKNQTSISVLSYAATWQNFEVVEDGVKRSLIEHFDNVADYVKTPYEVGKTIGRVAGRIGKAHFSIDDKDYQLTPNDGQNIIHSGNHGLQMQNFDATVDSENSVLFTHTVSGEDGFPGVLKVKIRYALSDDDEVTITYSGRSNQDTLFNPSCHVYFNINDGNLRQAALKVNSKRFLDMNEEKVPTGKLLAVTNAYDFKNFKKIGQGLKQLKPLDKFEFDDAYVVHDKAATLKDDKRAIDFYTDRNGLVIFTANPVDAQKASVHDHDSIAMELMTLPDAINHTDFGNTILNAGQKVSYTNKFRYRKLK</sequence>
<dbReference type="OrthoDB" id="9779408at2"/>
<keyword evidence="3" id="KW-0119">Carbohydrate metabolism</keyword>
<gene>
    <name evidence="4" type="ORF">JP39_06330</name>
</gene>
<dbReference type="GO" id="GO:0005737">
    <property type="term" value="C:cytoplasm"/>
    <property type="evidence" value="ECO:0007669"/>
    <property type="project" value="TreeGrafter"/>
</dbReference>
<dbReference type="RefSeq" id="WP_041501823.1">
    <property type="nucleotide sequence ID" value="NZ_BJDV01000001.1"/>
</dbReference>
<dbReference type="InterPro" id="IPR011013">
    <property type="entry name" value="Gal_mutarotase_sf_dom"/>
</dbReference>
<dbReference type="PANTHER" id="PTHR10091:SF0">
    <property type="entry name" value="GALACTOSE MUTAROTASE"/>
    <property type="match status" value="1"/>
</dbReference>
<name>A0A0K2LCI1_9LACO</name>
<keyword evidence="2" id="KW-0413">Isomerase</keyword>
<proteinExistence type="inferred from homology"/>
<dbReference type="SUPFAM" id="SSF74650">
    <property type="entry name" value="Galactose mutarotase-like"/>
    <property type="match status" value="1"/>
</dbReference>
<dbReference type="PANTHER" id="PTHR10091">
    <property type="entry name" value="ALDOSE-1-EPIMERASE"/>
    <property type="match status" value="1"/>
</dbReference>
<dbReference type="AlphaFoldDB" id="A0A0K2LCI1"/>
<dbReference type="GO" id="GO:0004034">
    <property type="term" value="F:aldose 1-epimerase activity"/>
    <property type="evidence" value="ECO:0007669"/>
    <property type="project" value="TreeGrafter"/>
</dbReference>
<dbReference type="EMBL" id="CP012559">
    <property type="protein sequence ID" value="ALB29006.1"/>
    <property type="molecule type" value="Genomic_DNA"/>
</dbReference>